<evidence type="ECO:0000256" key="3">
    <source>
        <dbReference type="ARBA" id="ARBA00022692"/>
    </source>
</evidence>
<feature type="transmembrane region" description="Helical" evidence="8">
    <location>
        <begin position="132"/>
        <end position="153"/>
    </location>
</feature>
<evidence type="ECO:0000313" key="10">
    <source>
        <dbReference type="Proteomes" id="UP000037405"/>
    </source>
</evidence>
<dbReference type="InterPro" id="IPR003810">
    <property type="entry name" value="Mntp/YtaF"/>
</dbReference>
<keyword evidence="1 8" id="KW-0813">Transport</keyword>
<gene>
    <name evidence="8" type="primary">mntP</name>
    <name evidence="9" type="ORF">AF331_19365</name>
</gene>
<keyword evidence="5 8" id="KW-0406">Ion transport</keyword>
<dbReference type="PATRIC" id="fig|189381.12.peg.3389"/>
<feature type="transmembrane region" description="Helical" evidence="8">
    <location>
        <begin position="12"/>
        <end position="31"/>
    </location>
</feature>
<comment type="similarity">
    <text evidence="8">Belongs to the MntP (TC 9.B.29) family.</text>
</comment>
<sequence>MTMIGELVTLMLMAFALGMDAFSIGIGMGMFQLRLRQILYIGIVVGVFHVWMPLLGMMTGKFLSNTFGTFATYAGGILLIVLGIQMFLSSFKEEETTLVSPVGFGLVLFALSVSLDSFSVGLSLGIFGARTFAAVACFGFAATVLTWAGLLIGRRFQGVLGTYSEALGGSILFLFGIKLLLPF</sequence>
<evidence type="ECO:0000256" key="1">
    <source>
        <dbReference type="ARBA" id="ARBA00022448"/>
    </source>
</evidence>
<evidence type="ECO:0000256" key="4">
    <source>
        <dbReference type="ARBA" id="ARBA00022989"/>
    </source>
</evidence>
<comment type="function">
    <text evidence="8">Probably functions as a manganese efflux pump.</text>
</comment>
<feature type="transmembrane region" description="Helical" evidence="8">
    <location>
        <begin position="160"/>
        <end position="181"/>
    </location>
</feature>
<comment type="subcellular location">
    <subcellularLocation>
        <location evidence="8">Cell membrane</location>
        <topology evidence="8">Multi-pass membrane protein</topology>
    </subcellularLocation>
</comment>
<feature type="transmembrane region" description="Helical" evidence="8">
    <location>
        <begin position="103"/>
        <end position="126"/>
    </location>
</feature>
<feature type="transmembrane region" description="Helical" evidence="8">
    <location>
        <begin position="38"/>
        <end position="58"/>
    </location>
</feature>
<keyword evidence="10" id="KW-1185">Reference proteome</keyword>
<dbReference type="GO" id="GO:0005384">
    <property type="term" value="F:manganese ion transmembrane transporter activity"/>
    <property type="evidence" value="ECO:0007669"/>
    <property type="project" value="UniProtKB-UniRule"/>
</dbReference>
<dbReference type="Proteomes" id="UP000037405">
    <property type="component" value="Unassembled WGS sequence"/>
</dbReference>
<dbReference type="PANTHER" id="PTHR35529">
    <property type="entry name" value="MANGANESE EFFLUX PUMP MNTP-RELATED"/>
    <property type="match status" value="1"/>
</dbReference>
<name>A0A0M0G0M2_9BACI</name>
<dbReference type="GO" id="GO:0005886">
    <property type="term" value="C:plasma membrane"/>
    <property type="evidence" value="ECO:0007669"/>
    <property type="project" value="UniProtKB-SubCell"/>
</dbReference>
<dbReference type="PANTHER" id="PTHR35529:SF1">
    <property type="entry name" value="MANGANESE EFFLUX PUMP MNTP-RELATED"/>
    <property type="match status" value="1"/>
</dbReference>
<evidence type="ECO:0000256" key="7">
    <source>
        <dbReference type="ARBA" id="ARBA00023211"/>
    </source>
</evidence>
<evidence type="ECO:0000256" key="8">
    <source>
        <dbReference type="HAMAP-Rule" id="MF_01521"/>
    </source>
</evidence>
<dbReference type="Pfam" id="PF02659">
    <property type="entry name" value="Mntp"/>
    <property type="match status" value="1"/>
</dbReference>
<dbReference type="HAMAP" id="MF_01521">
    <property type="entry name" value="MntP_pump"/>
    <property type="match status" value="1"/>
</dbReference>
<dbReference type="EMBL" id="LGUE01000008">
    <property type="protein sequence ID" value="KON83001.1"/>
    <property type="molecule type" value="Genomic_DNA"/>
</dbReference>
<protein>
    <recommendedName>
        <fullName evidence="8">Putative manganese efflux pump MntP</fullName>
    </recommendedName>
</protein>
<proteinExistence type="inferred from homology"/>
<evidence type="ECO:0000313" key="9">
    <source>
        <dbReference type="EMBL" id="KON83001.1"/>
    </source>
</evidence>
<keyword evidence="7 8" id="KW-0464">Manganese</keyword>
<evidence type="ECO:0000256" key="5">
    <source>
        <dbReference type="ARBA" id="ARBA00023065"/>
    </source>
</evidence>
<keyword evidence="3 8" id="KW-0812">Transmembrane</keyword>
<comment type="caution">
    <text evidence="9">The sequence shown here is derived from an EMBL/GenBank/DDBJ whole genome shotgun (WGS) entry which is preliminary data.</text>
</comment>
<dbReference type="AlphaFoldDB" id="A0A0M0G0M2"/>
<accession>A0A0M0G0M2</accession>
<keyword evidence="2 8" id="KW-1003">Cell membrane</keyword>
<reference evidence="10" key="1">
    <citation type="submission" date="2015-07" db="EMBL/GenBank/DDBJ databases">
        <title>Fjat-14235 jcm11544.</title>
        <authorList>
            <person name="Liu B."/>
            <person name="Wang J."/>
            <person name="Zhu Y."/>
            <person name="Liu G."/>
            <person name="Chen Q."/>
            <person name="Chen Z."/>
            <person name="Lan J."/>
            <person name="Che J."/>
            <person name="Ge C."/>
            <person name="Shi H."/>
            <person name="Pan Z."/>
            <person name="Liu X."/>
        </authorList>
    </citation>
    <scope>NUCLEOTIDE SEQUENCE [LARGE SCALE GENOMIC DNA]</scope>
    <source>
        <strain evidence="10">JCM 11544</strain>
    </source>
</reference>
<organism evidence="9 10">
    <name type="scientific">Rossellomorea marisflavi</name>
    <dbReference type="NCBI Taxonomy" id="189381"/>
    <lineage>
        <taxon>Bacteria</taxon>
        <taxon>Bacillati</taxon>
        <taxon>Bacillota</taxon>
        <taxon>Bacilli</taxon>
        <taxon>Bacillales</taxon>
        <taxon>Bacillaceae</taxon>
        <taxon>Rossellomorea</taxon>
    </lineage>
</organism>
<evidence type="ECO:0000256" key="6">
    <source>
        <dbReference type="ARBA" id="ARBA00023136"/>
    </source>
</evidence>
<evidence type="ECO:0000256" key="2">
    <source>
        <dbReference type="ARBA" id="ARBA00022475"/>
    </source>
</evidence>
<keyword evidence="4 8" id="KW-1133">Transmembrane helix</keyword>
<dbReference type="STRING" id="189381.GCA_900166615_00347"/>
<feature type="transmembrane region" description="Helical" evidence="8">
    <location>
        <begin position="70"/>
        <end position="91"/>
    </location>
</feature>
<keyword evidence="6 8" id="KW-0472">Membrane</keyword>
<dbReference type="InterPro" id="IPR022929">
    <property type="entry name" value="Put_MntP"/>
</dbReference>